<evidence type="ECO:0000313" key="2">
    <source>
        <dbReference type="EMBL" id="WEK14395.1"/>
    </source>
</evidence>
<evidence type="ECO:0000256" key="1">
    <source>
        <dbReference type="SAM" id="Phobius"/>
    </source>
</evidence>
<reference evidence="2" key="1">
    <citation type="submission" date="2023-03" db="EMBL/GenBank/DDBJ databases">
        <title>Andean soil-derived lignocellulolytic bacterial consortium as a source of novel taxa and putative plastic-active enzymes.</title>
        <authorList>
            <person name="Diaz-Garcia L."/>
            <person name="Chuvochina M."/>
            <person name="Feuerriegel G."/>
            <person name="Bunk B."/>
            <person name="Sproer C."/>
            <person name="Streit W.R."/>
            <person name="Rodriguez L.M."/>
            <person name="Overmann J."/>
            <person name="Jimenez D.J."/>
        </authorList>
    </citation>
    <scope>NUCLEOTIDE SEQUENCE</scope>
    <source>
        <strain evidence="2">MAG 4610</strain>
    </source>
</reference>
<keyword evidence="1" id="KW-0472">Membrane</keyword>
<proteinExistence type="predicted"/>
<dbReference type="EMBL" id="CP119321">
    <property type="protein sequence ID" value="WEK14395.1"/>
    <property type="molecule type" value="Genomic_DNA"/>
</dbReference>
<dbReference type="Pfam" id="PF13196">
    <property type="entry name" value="DUF4012"/>
    <property type="match status" value="1"/>
</dbReference>
<organism evidence="2 3">
    <name type="scientific">Candidatus Microbacterium phytovorans</name>
    <dbReference type="NCBI Taxonomy" id="3121374"/>
    <lineage>
        <taxon>Bacteria</taxon>
        <taxon>Bacillati</taxon>
        <taxon>Actinomycetota</taxon>
        <taxon>Actinomycetes</taxon>
        <taxon>Micrococcales</taxon>
        <taxon>Microbacteriaceae</taxon>
        <taxon>Microbacterium</taxon>
    </lineage>
</organism>
<dbReference type="AlphaFoldDB" id="A0AAJ5W2F8"/>
<name>A0AAJ5W2F8_9MICO</name>
<protein>
    <submittedName>
        <fullName evidence="2">DUF4012 domain-containing protein</fullName>
    </submittedName>
</protein>
<keyword evidence="1" id="KW-0812">Transmembrane</keyword>
<accession>A0AAJ5W2F8</accession>
<feature type="transmembrane region" description="Helical" evidence="1">
    <location>
        <begin position="16"/>
        <end position="35"/>
    </location>
</feature>
<dbReference type="InterPro" id="IPR025101">
    <property type="entry name" value="DUF4012"/>
</dbReference>
<gene>
    <name evidence="2" type="ORF">P0Y48_04095</name>
</gene>
<sequence>MGQASPDPTRRRRRRIVGWTVAGLLVILVGVGVWVTSRVLVVRDELAGVAQLQQRAEKALEDGDVDTLGDVVSEFDRRADSAQAAASDPFWRAAEMVPGLGENLHAARVVTTQLHRIALDVADPVLALTEQLTDGELLSDGAIDVALVSSAAAPLDEARTTLRDVQSVVDGIPRDGLIGEVASGVDDVSGMLSSVGAAVSGLADLSDVLPGMLGADEPRRILVMLQNNAELRSGGGITGSFAELVADGGKIELTRQADSSEFRRTKTEILPVPASTTALYGDIVGRYVQNTTTTPDFDLSARLASTWWEGLTGHRPDVVVSIDPLVLRSLLAITGPITLEDGKVLQRDGFISRVLIAPYLHREPKEQTVFFQDLTDRFFRSVLSSSAPPAAWITALRAPIDQGRISVWSDDEREADVIARSPFAGALERHRRAGGDAFMVYLNDATGAKMDSSLRVELGAVSGSCRADERTEVAVQVRLTNDAPADAGEKWPFSMTGSGRWGVTAGHIATAIAVAAPAGWFAGGTTVDAEQVVSVDVEDGGFPTSATEVELAPGESALIEVRFVAPELGEVSPRLLHTPLLFPPDELPVRELTCG</sequence>
<evidence type="ECO:0000313" key="3">
    <source>
        <dbReference type="Proteomes" id="UP001213972"/>
    </source>
</evidence>
<keyword evidence="1" id="KW-1133">Transmembrane helix</keyword>
<dbReference type="Proteomes" id="UP001213972">
    <property type="component" value="Chromosome"/>
</dbReference>